<dbReference type="InParanoid" id="A0A061F5L3"/>
<evidence type="ECO:0000256" key="1">
    <source>
        <dbReference type="ARBA" id="ARBA00001946"/>
    </source>
</evidence>
<keyword evidence="5" id="KW-0460">Magnesium</keyword>
<evidence type="ECO:0000256" key="6">
    <source>
        <dbReference type="ARBA" id="ARBA00023239"/>
    </source>
</evidence>
<feature type="domain" description="Terpene synthase N-terminal" evidence="7">
    <location>
        <begin position="33"/>
        <end position="213"/>
    </location>
</feature>
<sequence>MSIEVSAATLSAPTQHAELPEISRRSAGYHPTIWGDHFLSYASNSLENDGDDNNKQEHQKLNNELRKMLMADQVDKPLEKLKLIDAIQRLGFSYHFEKEIDLVLQQMHSSHDDCDIGVNDEDLYTISLKFRLLRQNGYKMSSDAFNKFRDSEGKFKECLINDVQGMLSLYEATHLRVHGEDILDQALAFTTTHLETMATCLNSSLAAQISQALRQPIRKGLPRIEARHYIPVYEEDPSHSEAVLTFAKLDFNMLQRLHREEVSEIAKWWKDLDFSRKLPFIRDRVIECYFWILGVYFEPEYRLARRILTKVIAMTSVIDDIYDVYGTLEELALFTSAVERWDISEKDHLPEYMQICYQALLDVYKETEETMTEEGKLYRLDYAIEAMKNQVRAYFREAEWFHNHHVPTMEEYMAVALVTSAYAMLATTSFVGMGDVATKEVFEWLFSDPKMVTASSIVCRLMDDIVSHKFEQKRGHVASAIECYTKQHGATEEEAVKEFRKQIADAWKDINEECLYPTTVPMPLLTRILNLARVIDVVYKTEDGYTHAGVMLKDFVASLLIDPVPI</sequence>
<dbReference type="SFLD" id="SFLDS00005">
    <property type="entry name" value="Isoprenoid_Synthase_Type_I"/>
    <property type="match status" value="1"/>
</dbReference>
<dbReference type="InterPro" id="IPR008949">
    <property type="entry name" value="Isoprenoid_synthase_dom_sf"/>
</dbReference>
<dbReference type="EC" id="4.2.3.13" evidence="3"/>
<dbReference type="GO" id="GO:0016102">
    <property type="term" value="P:diterpenoid biosynthetic process"/>
    <property type="evidence" value="ECO:0007669"/>
    <property type="project" value="InterPro"/>
</dbReference>
<dbReference type="InterPro" id="IPR036965">
    <property type="entry name" value="Terpene_synth_N_sf"/>
</dbReference>
<comment type="function">
    <text evidence="2">Responsible for the cyclization of trans,trans-farnesyl diphosphate (FPP) to (+)-delta cadinene.</text>
</comment>
<evidence type="ECO:0000256" key="2">
    <source>
        <dbReference type="ARBA" id="ARBA00002383"/>
    </source>
</evidence>
<dbReference type="InterPro" id="IPR005630">
    <property type="entry name" value="Terpene_synthase_metal-bd"/>
</dbReference>
<proteinExistence type="predicted"/>
<dbReference type="FunFam" id="1.50.10.130:FF:000001">
    <property type="entry name" value="Isoprene synthase, chloroplastic"/>
    <property type="match status" value="1"/>
</dbReference>
<dbReference type="AlphaFoldDB" id="A0A061F5L3"/>
<dbReference type="InterPro" id="IPR044814">
    <property type="entry name" value="Terpene_cyclase_plant_C1"/>
</dbReference>
<evidence type="ECO:0000256" key="3">
    <source>
        <dbReference type="ARBA" id="ARBA00013103"/>
    </source>
</evidence>
<dbReference type="InterPro" id="IPR050148">
    <property type="entry name" value="Terpene_synthase-like"/>
</dbReference>
<gene>
    <name evidence="9" type="ORF">TCM_031134</name>
</gene>
<evidence type="ECO:0000256" key="4">
    <source>
        <dbReference type="ARBA" id="ARBA00022723"/>
    </source>
</evidence>
<dbReference type="Gene3D" id="1.50.10.130">
    <property type="entry name" value="Terpene synthase, N-terminal domain"/>
    <property type="match status" value="1"/>
</dbReference>
<dbReference type="InterPro" id="IPR034741">
    <property type="entry name" value="Terpene_cyclase-like_1_C"/>
</dbReference>
<dbReference type="GO" id="GO:0047461">
    <property type="term" value="F:(+)-delta-cadinene synthase activity"/>
    <property type="evidence" value="ECO:0007669"/>
    <property type="project" value="UniProtKB-EC"/>
</dbReference>
<reference evidence="9 10" key="1">
    <citation type="journal article" date="2013" name="Genome Biol.">
        <title>The genome sequence of the most widely cultivated cacao type and its use to identify candidate genes regulating pod color.</title>
        <authorList>
            <person name="Motamayor J.C."/>
            <person name="Mockaitis K."/>
            <person name="Schmutz J."/>
            <person name="Haiminen N."/>
            <person name="Iii D.L."/>
            <person name="Cornejo O."/>
            <person name="Findley S.D."/>
            <person name="Zheng P."/>
            <person name="Utro F."/>
            <person name="Royaert S."/>
            <person name="Saski C."/>
            <person name="Jenkins J."/>
            <person name="Podicheti R."/>
            <person name="Zhao M."/>
            <person name="Scheffler B.E."/>
            <person name="Stack J.C."/>
            <person name="Feltus F.A."/>
            <person name="Mustiga G.M."/>
            <person name="Amores F."/>
            <person name="Phillips W."/>
            <person name="Marelli J.P."/>
            <person name="May G.D."/>
            <person name="Shapiro H."/>
            <person name="Ma J."/>
            <person name="Bustamante C.D."/>
            <person name="Schnell R.J."/>
            <person name="Main D."/>
            <person name="Gilbert D."/>
            <person name="Parida L."/>
            <person name="Kuhn D.N."/>
        </authorList>
    </citation>
    <scope>NUCLEOTIDE SEQUENCE [LARGE SCALE GENOMIC DNA]</scope>
    <source>
        <strain evidence="10">cv. Matina 1-6</strain>
    </source>
</reference>
<dbReference type="Pfam" id="PF01397">
    <property type="entry name" value="Terpene_synth"/>
    <property type="match status" value="1"/>
</dbReference>
<dbReference type="GO" id="GO:0010333">
    <property type="term" value="F:terpene synthase activity"/>
    <property type="evidence" value="ECO:0000318"/>
    <property type="project" value="GO_Central"/>
</dbReference>
<dbReference type="InterPro" id="IPR008930">
    <property type="entry name" value="Terpenoid_cyclase/PrenylTrfase"/>
</dbReference>
<dbReference type="PANTHER" id="PTHR31225">
    <property type="entry name" value="OS04G0344100 PROTEIN-RELATED"/>
    <property type="match status" value="1"/>
</dbReference>
<accession>A0A061F5L3</accession>
<keyword evidence="10" id="KW-1185">Reference proteome</keyword>
<keyword evidence="6" id="KW-0456">Lyase</keyword>
<comment type="cofactor">
    <cofactor evidence="1">
        <name>Mg(2+)</name>
        <dbReference type="ChEBI" id="CHEBI:18420"/>
    </cofactor>
</comment>
<dbReference type="GO" id="GO:0046246">
    <property type="term" value="P:terpene biosynthetic process"/>
    <property type="evidence" value="ECO:0000318"/>
    <property type="project" value="GO_Central"/>
</dbReference>
<dbReference type="Pfam" id="PF03936">
    <property type="entry name" value="Terpene_synth_C"/>
    <property type="match status" value="1"/>
</dbReference>
<evidence type="ECO:0000259" key="7">
    <source>
        <dbReference type="Pfam" id="PF01397"/>
    </source>
</evidence>
<feature type="domain" description="Terpene synthase metal-binding" evidence="8">
    <location>
        <begin position="270"/>
        <end position="509"/>
    </location>
</feature>
<evidence type="ECO:0000256" key="5">
    <source>
        <dbReference type="ARBA" id="ARBA00022842"/>
    </source>
</evidence>
<dbReference type="EMBL" id="CM001885">
    <property type="protein sequence ID" value="EOY12640.1"/>
    <property type="molecule type" value="Genomic_DNA"/>
</dbReference>
<evidence type="ECO:0000313" key="10">
    <source>
        <dbReference type="Proteomes" id="UP000026915"/>
    </source>
</evidence>
<name>A0A061F5L3_THECC</name>
<dbReference type="eggNOG" id="ENOG502QUCN">
    <property type="taxonomic scope" value="Eukaryota"/>
</dbReference>
<evidence type="ECO:0000313" key="9">
    <source>
        <dbReference type="EMBL" id="EOY12640.1"/>
    </source>
</evidence>
<dbReference type="GO" id="GO:0000287">
    <property type="term" value="F:magnesium ion binding"/>
    <property type="evidence" value="ECO:0007669"/>
    <property type="project" value="InterPro"/>
</dbReference>
<dbReference type="FunCoup" id="A0A061F5L3">
    <property type="interactions" value="16"/>
</dbReference>
<keyword evidence="4" id="KW-0479">Metal-binding</keyword>
<dbReference type="PANTHER" id="PTHR31225:SF221">
    <property type="entry name" value="(-)-GERMACRENE D SYNTHASE"/>
    <property type="match status" value="1"/>
</dbReference>
<dbReference type="Proteomes" id="UP000026915">
    <property type="component" value="Chromosome 7"/>
</dbReference>
<dbReference type="CDD" id="cd00684">
    <property type="entry name" value="Terpene_cyclase_plant_C1"/>
    <property type="match status" value="1"/>
</dbReference>
<dbReference type="STRING" id="3641.A0A061F5L3"/>
<evidence type="ECO:0000259" key="8">
    <source>
        <dbReference type="Pfam" id="PF03936"/>
    </source>
</evidence>
<dbReference type="InterPro" id="IPR001906">
    <property type="entry name" value="Terpene_synth_N"/>
</dbReference>
<dbReference type="FunFam" id="1.10.600.10:FF:000007">
    <property type="entry name" value="Isoprene synthase, chloroplastic"/>
    <property type="match status" value="1"/>
</dbReference>
<organism evidence="9 10">
    <name type="scientific">Theobroma cacao</name>
    <name type="common">Cacao</name>
    <name type="synonym">Cocoa</name>
    <dbReference type="NCBI Taxonomy" id="3641"/>
    <lineage>
        <taxon>Eukaryota</taxon>
        <taxon>Viridiplantae</taxon>
        <taxon>Streptophyta</taxon>
        <taxon>Embryophyta</taxon>
        <taxon>Tracheophyta</taxon>
        <taxon>Spermatophyta</taxon>
        <taxon>Magnoliopsida</taxon>
        <taxon>eudicotyledons</taxon>
        <taxon>Gunneridae</taxon>
        <taxon>Pentapetalae</taxon>
        <taxon>rosids</taxon>
        <taxon>malvids</taxon>
        <taxon>Malvales</taxon>
        <taxon>Malvaceae</taxon>
        <taxon>Byttnerioideae</taxon>
        <taxon>Theobroma</taxon>
    </lineage>
</organism>
<dbReference type="Gramene" id="EOY12640">
    <property type="protein sequence ID" value="EOY12640"/>
    <property type="gene ID" value="TCM_031134"/>
</dbReference>
<dbReference type="SFLD" id="SFLDG01019">
    <property type="entry name" value="Terpene_Cyclase_Like_1_C_Termi"/>
    <property type="match status" value="1"/>
</dbReference>
<protein>
    <recommendedName>
        <fullName evidence="3">(+)-delta-cadinene synthase</fullName>
        <ecNumber evidence="3">4.2.3.13</ecNumber>
    </recommendedName>
</protein>
<dbReference type="SUPFAM" id="SSF48239">
    <property type="entry name" value="Terpenoid cyclases/Protein prenyltransferases"/>
    <property type="match status" value="1"/>
</dbReference>
<dbReference type="Gene3D" id="1.10.600.10">
    <property type="entry name" value="Farnesyl Diphosphate Synthase"/>
    <property type="match status" value="1"/>
</dbReference>
<dbReference type="SUPFAM" id="SSF48576">
    <property type="entry name" value="Terpenoid synthases"/>
    <property type="match status" value="1"/>
</dbReference>
<dbReference type="OMA" id="TRCMERW"/>
<dbReference type="HOGENOM" id="CLU_003125_7_2_1"/>